<dbReference type="Proteomes" id="UP000450676">
    <property type="component" value="Unassembled WGS sequence"/>
</dbReference>
<protein>
    <submittedName>
        <fullName evidence="1">CopG family transcriptional regulator</fullName>
    </submittedName>
</protein>
<proteinExistence type="predicted"/>
<name>A0A7X4H926_9BURK</name>
<sequence length="88" mass="9782">MNTRDTTSWTVRIPQPLAERISALASSSQIPVDSIVEQALVLWAEREDRIYQMTLEGLADVDAGRVVDHSVIKAWVEGLNTENPLPLP</sequence>
<evidence type="ECO:0000313" key="1">
    <source>
        <dbReference type="EMBL" id="MYN06929.1"/>
    </source>
</evidence>
<reference evidence="1 2" key="1">
    <citation type="submission" date="2019-12" db="EMBL/GenBank/DDBJ databases">
        <title>Novel species isolated from a subtropical stream in China.</title>
        <authorList>
            <person name="Lu H."/>
        </authorList>
    </citation>
    <scope>NUCLEOTIDE SEQUENCE [LARGE SCALE GENOMIC DNA]</scope>
    <source>
        <strain evidence="1 2">FT127W</strain>
    </source>
</reference>
<comment type="caution">
    <text evidence="1">The sequence shown here is derived from an EMBL/GenBank/DDBJ whole genome shotgun (WGS) entry which is preliminary data.</text>
</comment>
<organism evidence="1 2">
    <name type="scientific">Pseudoduganella aquatica</name>
    <dbReference type="NCBI Taxonomy" id="2660641"/>
    <lineage>
        <taxon>Bacteria</taxon>
        <taxon>Pseudomonadati</taxon>
        <taxon>Pseudomonadota</taxon>
        <taxon>Betaproteobacteria</taxon>
        <taxon>Burkholderiales</taxon>
        <taxon>Oxalobacteraceae</taxon>
        <taxon>Telluria group</taxon>
        <taxon>Pseudoduganella</taxon>
    </lineage>
</organism>
<keyword evidence="2" id="KW-1185">Reference proteome</keyword>
<dbReference type="RefSeq" id="WP_161071303.1">
    <property type="nucleotide sequence ID" value="NZ_CP086370.1"/>
</dbReference>
<evidence type="ECO:0000313" key="2">
    <source>
        <dbReference type="Proteomes" id="UP000450676"/>
    </source>
</evidence>
<accession>A0A7X4H926</accession>
<gene>
    <name evidence="1" type="ORF">GTP77_06210</name>
</gene>
<dbReference type="AlphaFoldDB" id="A0A7X4H926"/>
<dbReference type="EMBL" id="WWCU01000004">
    <property type="protein sequence ID" value="MYN06929.1"/>
    <property type="molecule type" value="Genomic_DNA"/>
</dbReference>